<sequence length="100" mass="11082">MSRIVPLALLLVALSGEARGQGYCRYGEMMSITDQLAAWMGQKSIADDYERCMITQQELQLMEQQLELARECGDPVMIIRSQGIVRQGRSAVVSACGDLQ</sequence>
<protein>
    <submittedName>
        <fullName evidence="1">Uncharacterized protein</fullName>
    </submittedName>
</protein>
<gene>
    <name evidence="1" type="ORF">GHK53_37015</name>
</gene>
<evidence type="ECO:0000313" key="2">
    <source>
        <dbReference type="Proteomes" id="UP000429484"/>
    </source>
</evidence>
<reference evidence="1 2" key="1">
    <citation type="journal article" date="2013" name="Genome Biol.">
        <title>Comparative genomics of the core and accessory genomes of 48 Sinorhizobium strains comprising five genospecies.</title>
        <authorList>
            <person name="Sugawara M."/>
            <person name="Epstein B."/>
            <person name="Badgley B.D."/>
            <person name="Unno T."/>
            <person name="Xu L."/>
            <person name="Reese J."/>
            <person name="Gyaneshwar P."/>
            <person name="Denny R."/>
            <person name="Mudge J."/>
            <person name="Bharti A.K."/>
            <person name="Farmer A.D."/>
            <person name="May G.D."/>
            <person name="Woodward J.E."/>
            <person name="Medigue C."/>
            <person name="Vallenet D."/>
            <person name="Lajus A."/>
            <person name="Rouy Z."/>
            <person name="Martinez-Vaz B."/>
            <person name="Tiffin P."/>
            <person name="Young N.D."/>
            <person name="Sadowsky M.J."/>
        </authorList>
    </citation>
    <scope>NUCLEOTIDE SEQUENCE [LARGE SCALE GENOMIC DNA]</scope>
    <source>
        <strain evidence="1 2">N6B1</strain>
    </source>
</reference>
<dbReference type="Proteomes" id="UP000429484">
    <property type="component" value="Unassembled WGS sequence"/>
</dbReference>
<comment type="caution">
    <text evidence="1">The sequence shown here is derived from an EMBL/GenBank/DDBJ whole genome shotgun (WGS) entry which is preliminary data.</text>
</comment>
<evidence type="ECO:0000313" key="1">
    <source>
        <dbReference type="EMBL" id="MQW38189.1"/>
    </source>
</evidence>
<name>A0AAW9U6R3_RHIML</name>
<proteinExistence type="predicted"/>
<dbReference type="EMBL" id="WISR01000294">
    <property type="protein sequence ID" value="MQW38189.1"/>
    <property type="molecule type" value="Genomic_DNA"/>
</dbReference>
<dbReference type="RefSeq" id="WP_153350281.1">
    <property type="nucleotide sequence ID" value="NZ_WISR01000294.1"/>
</dbReference>
<organism evidence="1 2">
    <name type="scientific">Rhizobium meliloti</name>
    <name type="common">Ensifer meliloti</name>
    <name type="synonym">Sinorhizobium meliloti</name>
    <dbReference type="NCBI Taxonomy" id="382"/>
    <lineage>
        <taxon>Bacteria</taxon>
        <taxon>Pseudomonadati</taxon>
        <taxon>Pseudomonadota</taxon>
        <taxon>Alphaproteobacteria</taxon>
        <taxon>Hyphomicrobiales</taxon>
        <taxon>Rhizobiaceae</taxon>
        <taxon>Sinorhizobium/Ensifer group</taxon>
        <taxon>Sinorhizobium</taxon>
    </lineage>
</organism>
<accession>A0AAW9U6R3</accession>
<dbReference type="AlphaFoldDB" id="A0AAW9U6R3"/>